<dbReference type="KEGG" id="nwl:NWFMUON74_17800"/>
<protein>
    <submittedName>
        <fullName evidence="1">Uncharacterized protein</fullName>
    </submittedName>
</protein>
<dbReference type="EMBL" id="AP023396">
    <property type="protein sequence ID" value="BCK54008.1"/>
    <property type="molecule type" value="Genomic_DNA"/>
</dbReference>
<sequence length="89" mass="10162">MTAYSDDTSPPMLAEDGETILVHLRGRTEDGVFYHGFEEFFPGDPGYDEMLPVARENPYEKPEPERPLDEETLALVFREAGSDRRNPDE</sequence>
<gene>
    <name evidence="1" type="ORF">NWFMUON74_17800</name>
</gene>
<organism evidence="1 2">
    <name type="scientific">Nocardia wallacei</name>
    <dbReference type="NCBI Taxonomy" id="480035"/>
    <lineage>
        <taxon>Bacteria</taxon>
        <taxon>Bacillati</taxon>
        <taxon>Actinomycetota</taxon>
        <taxon>Actinomycetes</taxon>
        <taxon>Mycobacteriales</taxon>
        <taxon>Nocardiaceae</taxon>
        <taxon>Nocardia</taxon>
    </lineage>
</organism>
<reference evidence="1 2" key="1">
    <citation type="submission" date="2020-08" db="EMBL/GenBank/DDBJ databases">
        <title>Genome Sequencing of Nocardia wallacei strain FMUON74 and assembly.</title>
        <authorList>
            <person name="Toyokawa M."/>
            <person name="Uesaka K."/>
        </authorList>
    </citation>
    <scope>NUCLEOTIDE SEQUENCE [LARGE SCALE GENOMIC DNA]</scope>
    <source>
        <strain evidence="1 2">FMUON74</strain>
    </source>
</reference>
<accession>A0A7G1KFW8</accession>
<dbReference type="RefSeq" id="WP_280314202.1">
    <property type="nucleotide sequence ID" value="NZ_JARWPE010000242.1"/>
</dbReference>
<evidence type="ECO:0000313" key="2">
    <source>
        <dbReference type="Proteomes" id="UP000516173"/>
    </source>
</evidence>
<name>A0A7G1KFW8_9NOCA</name>
<dbReference type="AlphaFoldDB" id="A0A7G1KFW8"/>
<keyword evidence="2" id="KW-1185">Reference proteome</keyword>
<dbReference type="Proteomes" id="UP000516173">
    <property type="component" value="Chromosome"/>
</dbReference>
<evidence type="ECO:0000313" key="1">
    <source>
        <dbReference type="EMBL" id="BCK54008.1"/>
    </source>
</evidence>
<proteinExistence type="predicted"/>